<organism evidence="1 2">
    <name type="scientific">Macrophomina phaseolina</name>
    <dbReference type="NCBI Taxonomy" id="35725"/>
    <lineage>
        <taxon>Eukaryota</taxon>
        <taxon>Fungi</taxon>
        <taxon>Dikarya</taxon>
        <taxon>Ascomycota</taxon>
        <taxon>Pezizomycotina</taxon>
        <taxon>Dothideomycetes</taxon>
        <taxon>Dothideomycetes incertae sedis</taxon>
        <taxon>Botryosphaeriales</taxon>
        <taxon>Botryosphaeriaceae</taxon>
        <taxon>Macrophomina</taxon>
    </lineage>
</organism>
<dbReference type="EMBL" id="JAGTJR010000100">
    <property type="protein sequence ID" value="KAH7010943.1"/>
    <property type="molecule type" value="Genomic_DNA"/>
</dbReference>
<protein>
    <submittedName>
        <fullName evidence="1">Uncharacterized protein</fullName>
    </submittedName>
</protein>
<feature type="non-terminal residue" evidence="1">
    <location>
        <position position="1"/>
    </location>
</feature>
<comment type="caution">
    <text evidence="1">The sequence shown here is derived from an EMBL/GenBank/DDBJ whole genome shotgun (WGS) entry which is preliminary data.</text>
</comment>
<proteinExistence type="predicted"/>
<evidence type="ECO:0000313" key="2">
    <source>
        <dbReference type="Proteomes" id="UP000774617"/>
    </source>
</evidence>
<sequence length="100" mass="11518">VALLLLTTIIYNSYFHTLQNLPGPKLAAASKLPCIYNRLVGLQVRWTQKLYYIYGEVVHLSPSQLFHLCLSLAEYLRLYSGSEEHCLKKSLLDHHLEICE</sequence>
<dbReference type="Proteomes" id="UP000774617">
    <property type="component" value="Unassembled WGS sequence"/>
</dbReference>
<reference evidence="1 2" key="1">
    <citation type="journal article" date="2021" name="Nat. Commun.">
        <title>Genetic determinants of endophytism in the Arabidopsis root mycobiome.</title>
        <authorList>
            <person name="Mesny F."/>
            <person name="Miyauchi S."/>
            <person name="Thiergart T."/>
            <person name="Pickel B."/>
            <person name="Atanasova L."/>
            <person name="Karlsson M."/>
            <person name="Huettel B."/>
            <person name="Barry K.W."/>
            <person name="Haridas S."/>
            <person name="Chen C."/>
            <person name="Bauer D."/>
            <person name="Andreopoulos W."/>
            <person name="Pangilinan J."/>
            <person name="LaButti K."/>
            <person name="Riley R."/>
            <person name="Lipzen A."/>
            <person name="Clum A."/>
            <person name="Drula E."/>
            <person name="Henrissat B."/>
            <person name="Kohler A."/>
            <person name="Grigoriev I.V."/>
            <person name="Martin F.M."/>
            <person name="Hacquard S."/>
        </authorList>
    </citation>
    <scope>NUCLEOTIDE SEQUENCE [LARGE SCALE GENOMIC DNA]</scope>
    <source>
        <strain evidence="1 2">MPI-SDFR-AT-0080</strain>
    </source>
</reference>
<accession>A0ABQ8FQP2</accession>
<keyword evidence="2" id="KW-1185">Reference proteome</keyword>
<evidence type="ECO:0000313" key="1">
    <source>
        <dbReference type="EMBL" id="KAH7010943.1"/>
    </source>
</evidence>
<gene>
    <name evidence="1" type="ORF">B0J12DRAFT_587078</name>
</gene>
<name>A0ABQ8FQP2_9PEZI</name>